<dbReference type="NCBIfam" id="TIGR00204">
    <property type="entry name" value="dxs"/>
    <property type="match status" value="1"/>
</dbReference>
<name>A0A1F2UI63_9ACTN</name>
<proteinExistence type="inferred from homology"/>
<dbReference type="GO" id="GO:0005829">
    <property type="term" value="C:cytosol"/>
    <property type="evidence" value="ECO:0007669"/>
    <property type="project" value="TreeGrafter"/>
</dbReference>
<comment type="cofactor">
    <cofactor evidence="11">
        <name>thiamine diphosphate</name>
        <dbReference type="ChEBI" id="CHEBI:58937"/>
    </cofactor>
    <text evidence="11">Binds 1 thiamine pyrophosphate per subunit.</text>
</comment>
<dbReference type="Proteomes" id="UP000178086">
    <property type="component" value="Unassembled WGS sequence"/>
</dbReference>
<dbReference type="HAMAP" id="MF_00315">
    <property type="entry name" value="DXP_synth"/>
    <property type="match status" value="1"/>
</dbReference>
<keyword evidence="7 11" id="KW-0784">Thiamine biosynthesis</keyword>
<dbReference type="InterPro" id="IPR029061">
    <property type="entry name" value="THDP-binding"/>
</dbReference>
<dbReference type="InterPro" id="IPR005477">
    <property type="entry name" value="Dxylulose-5-P_synthase"/>
</dbReference>
<dbReference type="SMART" id="SM00861">
    <property type="entry name" value="Transket_pyr"/>
    <property type="match status" value="1"/>
</dbReference>
<keyword evidence="8 11" id="KW-0786">Thiamine pyrophosphate</keyword>
<dbReference type="CDD" id="cd07033">
    <property type="entry name" value="TPP_PYR_DXS_TK_like"/>
    <property type="match status" value="1"/>
</dbReference>
<evidence type="ECO:0000256" key="11">
    <source>
        <dbReference type="HAMAP-Rule" id="MF_00315"/>
    </source>
</evidence>
<comment type="catalytic activity">
    <reaction evidence="11">
        <text>D-glyceraldehyde 3-phosphate + pyruvate + H(+) = 1-deoxy-D-xylulose 5-phosphate + CO2</text>
        <dbReference type="Rhea" id="RHEA:12605"/>
        <dbReference type="ChEBI" id="CHEBI:15361"/>
        <dbReference type="ChEBI" id="CHEBI:15378"/>
        <dbReference type="ChEBI" id="CHEBI:16526"/>
        <dbReference type="ChEBI" id="CHEBI:57792"/>
        <dbReference type="ChEBI" id="CHEBI:59776"/>
        <dbReference type="EC" id="2.2.1.7"/>
    </reaction>
</comment>
<feature type="binding site" evidence="11">
    <location>
        <position position="75"/>
    </location>
    <ligand>
        <name>thiamine diphosphate</name>
        <dbReference type="ChEBI" id="CHEBI:58937"/>
    </ligand>
</feature>
<feature type="region of interest" description="Disordered" evidence="12">
    <location>
        <begin position="626"/>
        <end position="649"/>
    </location>
</feature>
<accession>A0A1F2UI63</accession>
<comment type="function">
    <text evidence="10 11">Catalyzes the acyloin condensation reaction between C atoms 2 and 3 of pyruvate and glyceraldehyde 3-phosphate to yield 1-deoxy-D-xylulose-5-phosphate (DXP).</text>
</comment>
<dbReference type="InterPro" id="IPR049557">
    <property type="entry name" value="Transketolase_CS"/>
</dbReference>
<dbReference type="InterPro" id="IPR020826">
    <property type="entry name" value="Transketolase_BS"/>
</dbReference>
<feature type="binding site" evidence="11">
    <location>
        <begin position="148"/>
        <end position="149"/>
    </location>
    <ligand>
        <name>thiamine diphosphate</name>
        <dbReference type="ChEBI" id="CHEBI:58937"/>
    </ligand>
</feature>
<dbReference type="NCBIfam" id="NF003933">
    <property type="entry name" value="PRK05444.2-2"/>
    <property type="match status" value="1"/>
</dbReference>
<reference evidence="14 15" key="1">
    <citation type="journal article" date="2016" name="Nat. Commun.">
        <title>Thousands of microbial genomes shed light on interconnected biogeochemical processes in an aquifer system.</title>
        <authorList>
            <person name="Anantharaman K."/>
            <person name="Brown C.T."/>
            <person name="Hug L.A."/>
            <person name="Sharon I."/>
            <person name="Castelle C.J."/>
            <person name="Probst A.J."/>
            <person name="Thomas B.C."/>
            <person name="Singh A."/>
            <person name="Wilkins M.J."/>
            <person name="Karaoz U."/>
            <person name="Brodie E.L."/>
            <person name="Williams K.H."/>
            <person name="Hubbard S.S."/>
            <person name="Banfield J.F."/>
        </authorList>
    </citation>
    <scope>NUCLEOTIDE SEQUENCE [LARGE SCALE GENOMIC DNA]</scope>
</reference>
<protein>
    <recommendedName>
        <fullName evidence="11">1-deoxy-D-xylulose-5-phosphate synthase</fullName>
        <ecNumber evidence="11">2.2.1.7</ecNumber>
    </recommendedName>
    <alternativeName>
        <fullName evidence="11">1-deoxyxylulose-5-phosphate synthase</fullName>
        <shortName evidence="11">DXP synthase</shortName>
        <shortName evidence="11">DXPS</shortName>
    </alternativeName>
</protein>
<evidence type="ECO:0000256" key="9">
    <source>
        <dbReference type="ARBA" id="ARBA00023229"/>
    </source>
</evidence>
<dbReference type="InterPro" id="IPR033248">
    <property type="entry name" value="Transketolase_C"/>
</dbReference>
<dbReference type="Gene3D" id="3.40.50.970">
    <property type="match status" value="2"/>
</dbReference>
<dbReference type="Pfam" id="PF02780">
    <property type="entry name" value="Transketolase_C"/>
    <property type="match status" value="1"/>
</dbReference>
<feature type="binding site" evidence="11">
    <location>
        <position position="287"/>
    </location>
    <ligand>
        <name>thiamine diphosphate</name>
        <dbReference type="ChEBI" id="CHEBI:58937"/>
    </ligand>
</feature>
<dbReference type="InterPro" id="IPR009014">
    <property type="entry name" value="Transketo_C/PFOR_II"/>
</dbReference>
<comment type="caution">
    <text evidence="14">The sequence shown here is derived from an EMBL/GenBank/DDBJ whole genome shotgun (WGS) entry which is preliminary data.</text>
</comment>
<dbReference type="EC" id="2.2.1.7" evidence="11"/>
<dbReference type="PROSITE" id="PS00801">
    <property type="entry name" value="TRANSKETOLASE_1"/>
    <property type="match status" value="1"/>
</dbReference>
<evidence type="ECO:0000313" key="15">
    <source>
        <dbReference type="Proteomes" id="UP000178086"/>
    </source>
</evidence>
<dbReference type="GO" id="GO:0000287">
    <property type="term" value="F:magnesium ion binding"/>
    <property type="evidence" value="ECO:0007669"/>
    <property type="project" value="UniProtKB-UniRule"/>
</dbReference>
<evidence type="ECO:0000256" key="6">
    <source>
        <dbReference type="ARBA" id="ARBA00022842"/>
    </source>
</evidence>
<dbReference type="PANTHER" id="PTHR43322:SF5">
    <property type="entry name" value="1-DEOXY-D-XYLULOSE-5-PHOSPHATE SYNTHASE, CHLOROPLASTIC"/>
    <property type="match status" value="1"/>
</dbReference>
<evidence type="ECO:0000256" key="1">
    <source>
        <dbReference type="ARBA" id="ARBA00004980"/>
    </source>
</evidence>
<sequence>MDYEILSTIDGPKDLKRMSHGELARLSQEIRTRLIEAVSETGGHLGSNLGAVELTLALHRSLNSPKDKIIWDVGHQSYVHKLITGRNETFTTLRQYGGLAGFPKKSESPHDVFDTGHASNSISVALGIAEARDMNAGDEHVVAVIGDGSLTGGMAYEALNQAGHLGTKLIVILNDNEMSISPNVGAMSSYLTQLRLDPGHTKLRREIETRIKKLPAIGEFVYDIGMHIKESVKALLVPGMLFEELGFTYMGPLDGHDIKDLEKNIALAKQVEGPVMIHVITKKGLGYIPAVERPEKWHGIAPFVKRTGEPKSSSSAATYTEVFGNTLVDLAKKNDKIVAITAAMTSGTGLDEFAKELPDRFYDVGIAEPHAVTFAAGMATQGFHPVVAIYSTFLQRAFDQIMQDVSLQELPVVFAIDRAGLVGEDGPTHHGAFDLTYLRSVPGLTIMAPKDEDELRHMLFTATEIGQPVAIRYARDLGLGVPISEDYRMMPLGKGEILEEGTEICLLAVGRMVSSALEAAKILRERGVSASVVNMRFIKPIDEELISWAAEKHKLLVSVEENTVSGGFGSAVLESLVEMGYHMPFLRLGLPDRFMSHGSMKRLLAEAGLDANGIAYSVNRKLDELKSGKKPGDSAGRATFGTHPTIFEQ</sequence>
<dbReference type="Pfam" id="PF02779">
    <property type="entry name" value="Transket_pyr"/>
    <property type="match status" value="1"/>
</dbReference>
<keyword evidence="9 11" id="KW-0414">Isoprene biosynthesis</keyword>
<dbReference type="InterPro" id="IPR005475">
    <property type="entry name" value="Transketolase-like_Pyr-bd"/>
</dbReference>
<evidence type="ECO:0000256" key="3">
    <source>
        <dbReference type="ARBA" id="ARBA00011738"/>
    </source>
</evidence>
<dbReference type="AlphaFoldDB" id="A0A1F2UI63"/>
<dbReference type="Pfam" id="PF13292">
    <property type="entry name" value="DXP_synthase_N"/>
    <property type="match status" value="1"/>
</dbReference>
<dbReference type="UniPathway" id="UPA00064">
    <property type="reaction ID" value="UER00091"/>
</dbReference>
<comment type="pathway">
    <text evidence="1 11">Metabolic intermediate biosynthesis; 1-deoxy-D-xylulose 5-phosphate biosynthesis; 1-deoxy-D-xylulose 5-phosphate from D-glyceraldehyde 3-phosphate and pyruvate: step 1/1.</text>
</comment>
<dbReference type="GO" id="GO:0016114">
    <property type="term" value="P:terpenoid biosynthetic process"/>
    <property type="evidence" value="ECO:0007669"/>
    <property type="project" value="UniProtKB-UniRule"/>
</dbReference>
<comment type="cofactor">
    <cofactor evidence="11">
        <name>Mg(2+)</name>
        <dbReference type="ChEBI" id="CHEBI:18420"/>
    </cofactor>
    <text evidence="11">Binds 1 Mg(2+) ion per subunit.</text>
</comment>
<keyword evidence="4 11" id="KW-0808">Transferase</keyword>
<keyword evidence="5 11" id="KW-0479">Metal-binding</keyword>
<dbReference type="GO" id="GO:0009228">
    <property type="term" value="P:thiamine biosynthetic process"/>
    <property type="evidence" value="ECO:0007669"/>
    <property type="project" value="UniProtKB-UniRule"/>
</dbReference>
<evidence type="ECO:0000256" key="8">
    <source>
        <dbReference type="ARBA" id="ARBA00023052"/>
    </source>
</evidence>
<dbReference type="CDD" id="cd02007">
    <property type="entry name" value="TPP_DXS"/>
    <property type="match status" value="1"/>
</dbReference>
<keyword evidence="6 11" id="KW-0460">Magnesium</keyword>
<evidence type="ECO:0000256" key="12">
    <source>
        <dbReference type="SAM" id="MobiDB-lite"/>
    </source>
</evidence>
<feature type="binding site" evidence="11">
    <location>
        <position position="176"/>
    </location>
    <ligand>
        <name>thiamine diphosphate</name>
        <dbReference type="ChEBI" id="CHEBI:58937"/>
    </ligand>
</feature>
<feature type="binding site" evidence="11">
    <location>
        <begin position="116"/>
        <end position="118"/>
    </location>
    <ligand>
        <name>thiamine diphosphate</name>
        <dbReference type="ChEBI" id="CHEBI:58937"/>
    </ligand>
</feature>
<dbReference type="FunFam" id="3.40.50.920:FF:000002">
    <property type="entry name" value="1-deoxy-D-xylulose-5-phosphate synthase"/>
    <property type="match status" value="1"/>
</dbReference>
<dbReference type="GO" id="GO:0030976">
    <property type="term" value="F:thiamine pyrophosphate binding"/>
    <property type="evidence" value="ECO:0007669"/>
    <property type="project" value="UniProtKB-UniRule"/>
</dbReference>
<dbReference type="FunFam" id="3.40.50.970:FF:000005">
    <property type="entry name" value="1-deoxy-D-xylulose-5-phosphate synthase"/>
    <property type="match status" value="1"/>
</dbReference>
<feature type="binding site" evidence="11">
    <location>
        <position position="147"/>
    </location>
    <ligand>
        <name>Mg(2+)</name>
        <dbReference type="ChEBI" id="CHEBI:18420"/>
    </ligand>
</feature>
<evidence type="ECO:0000259" key="13">
    <source>
        <dbReference type="SMART" id="SM00861"/>
    </source>
</evidence>
<dbReference type="SUPFAM" id="SSF52922">
    <property type="entry name" value="TK C-terminal domain-like"/>
    <property type="match status" value="1"/>
</dbReference>
<evidence type="ECO:0000256" key="7">
    <source>
        <dbReference type="ARBA" id="ARBA00022977"/>
    </source>
</evidence>
<gene>
    <name evidence="11" type="primary">dxs</name>
    <name evidence="14" type="ORF">A2074_03070</name>
</gene>
<organism evidence="14 15">
    <name type="scientific">Candidatus Aquicultor primus</name>
    <dbReference type="NCBI Taxonomy" id="1797195"/>
    <lineage>
        <taxon>Bacteria</taxon>
        <taxon>Bacillati</taxon>
        <taxon>Actinomycetota</taxon>
        <taxon>Candidatus Aquicultoria</taxon>
        <taxon>Candidatus Aquicultorales</taxon>
        <taxon>Candidatus Aquicultoraceae</taxon>
        <taxon>Candidatus Aquicultor</taxon>
    </lineage>
</organism>
<evidence type="ECO:0000313" key="14">
    <source>
        <dbReference type="EMBL" id="OFW32702.1"/>
    </source>
</evidence>
<dbReference type="PANTHER" id="PTHR43322">
    <property type="entry name" value="1-D-DEOXYXYLULOSE 5-PHOSPHATE SYNTHASE-RELATED"/>
    <property type="match status" value="1"/>
</dbReference>
<comment type="similarity">
    <text evidence="2 11">Belongs to the transketolase family. DXPS subfamily.</text>
</comment>
<evidence type="ECO:0000256" key="2">
    <source>
        <dbReference type="ARBA" id="ARBA00011081"/>
    </source>
</evidence>
<feature type="domain" description="Transketolase-like pyrimidine-binding" evidence="13">
    <location>
        <begin position="317"/>
        <end position="481"/>
    </location>
</feature>
<dbReference type="SUPFAM" id="SSF52518">
    <property type="entry name" value="Thiamin diphosphate-binding fold (THDP-binding)"/>
    <property type="match status" value="2"/>
</dbReference>
<dbReference type="GO" id="GO:0019288">
    <property type="term" value="P:isopentenyl diphosphate biosynthetic process, methylerythritol 4-phosphate pathway"/>
    <property type="evidence" value="ECO:0007669"/>
    <property type="project" value="TreeGrafter"/>
</dbReference>
<evidence type="ECO:0000256" key="5">
    <source>
        <dbReference type="ARBA" id="ARBA00022723"/>
    </source>
</evidence>
<feature type="binding site" evidence="11">
    <location>
        <position position="368"/>
    </location>
    <ligand>
        <name>thiamine diphosphate</name>
        <dbReference type="ChEBI" id="CHEBI:58937"/>
    </ligand>
</feature>
<evidence type="ECO:0000256" key="4">
    <source>
        <dbReference type="ARBA" id="ARBA00022679"/>
    </source>
</evidence>
<feature type="binding site" evidence="11">
    <location>
        <position position="176"/>
    </location>
    <ligand>
        <name>Mg(2+)</name>
        <dbReference type="ChEBI" id="CHEBI:18420"/>
    </ligand>
</feature>
<dbReference type="PROSITE" id="PS00802">
    <property type="entry name" value="TRANSKETOLASE_2"/>
    <property type="match status" value="1"/>
</dbReference>
<dbReference type="EMBL" id="MELI01000088">
    <property type="protein sequence ID" value="OFW32702.1"/>
    <property type="molecule type" value="Genomic_DNA"/>
</dbReference>
<dbReference type="GO" id="GO:0008661">
    <property type="term" value="F:1-deoxy-D-xylulose-5-phosphate synthase activity"/>
    <property type="evidence" value="ECO:0007669"/>
    <property type="project" value="UniProtKB-UniRule"/>
</dbReference>
<dbReference type="Gene3D" id="3.40.50.920">
    <property type="match status" value="1"/>
</dbReference>
<comment type="subunit">
    <text evidence="3 11">Homodimer.</text>
</comment>
<evidence type="ECO:0000256" key="10">
    <source>
        <dbReference type="ARBA" id="ARBA00055605"/>
    </source>
</evidence>